<reference evidence="2" key="1">
    <citation type="submission" date="2023-07" db="EMBL/GenBank/DDBJ databases">
        <title>Ureibacillus sp. isolated from freshwater well.</title>
        <authorList>
            <person name="Kirdat K."/>
            <person name="Bhatt A."/>
            <person name="Teware R."/>
            <person name="Bhavsar Y."/>
            <person name="Yadav A."/>
        </authorList>
    </citation>
    <scope>NUCLEOTIDE SEQUENCE</scope>
    <source>
        <strain evidence="2">BA0131</strain>
    </source>
</reference>
<evidence type="ECO:0000313" key="3">
    <source>
        <dbReference type="Proteomes" id="UP001172743"/>
    </source>
</evidence>
<dbReference type="InterPro" id="IPR016181">
    <property type="entry name" value="Acyl_CoA_acyltransferase"/>
</dbReference>
<dbReference type="Pfam" id="PF13302">
    <property type="entry name" value="Acetyltransf_3"/>
    <property type="match status" value="1"/>
</dbReference>
<organism evidence="2 3">
    <name type="scientific">Ureibacillus aquaedulcis</name>
    <dbReference type="NCBI Taxonomy" id="3058421"/>
    <lineage>
        <taxon>Bacteria</taxon>
        <taxon>Bacillati</taxon>
        <taxon>Bacillota</taxon>
        <taxon>Bacilli</taxon>
        <taxon>Bacillales</taxon>
        <taxon>Caryophanaceae</taxon>
        <taxon>Ureibacillus</taxon>
    </lineage>
</organism>
<dbReference type="InterPro" id="IPR000182">
    <property type="entry name" value="GNAT_dom"/>
</dbReference>
<evidence type="ECO:0000259" key="1">
    <source>
        <dbReference type="Pfam" id="PF13302"/>
    </source>
</evidence>
<comment type="caution">
    <text evidence="2">The sequence shown here is derived from an EMBL/GenBank/DDBJ whole genome shotgun (WGS) entry which is preliminary data.</text>
</comment>
<proteinExistence type="predicted"/>
<gene>
    <name evidence="2" type="ORF">QYB95_00275</name>
</gene>
<protein>
    <submittedName>
        <fullName evidence="2">GNAT family N-acetyltransferase</fullName>
    </submittedName>
</protein>
<dbReference type="Proteomes" id="UP001172743">
    <property type="component" value="Unassembled WGS sequence"/>
</dbReference>
<dbReference type="EMBL" id="JAUHTQ010000001">
    <property type="protein sequence ID" value="MDN4491958.1"/>
    <property type="molecule type" value="Genomic_DNA"/>
</dbReference>
<feature type="domain" description="N-acetyltransferase" evidence="1">
    <location>
        <begin position="5"/>
        <end position="64"/>
    </location>
</feature>
<dbReference type="SUPFAM" id="SSF55729">
    <property type="entry name" value="Acyl-CoA N-acyltransferases (Nat)"/>
    <property type="match status" value="1"/>
</dbReference>
<dbReference type="Gene3D" id="3.40.630.30">
    <property type="match status" value="1"/>
</dbReference>
<keyword evidence="3" id="KW-1185">Reference proteome</keyword>
<evidence type="ECO:0000313" key="2">
    <source>
        <dbReference type="EMBL" id="MDN4491958.1"/>
    </source>
</evidence>
<dbReference type="RefSeq" id="WP_301136520.1">
    <property type="nucleotide sequence ID" value="NZ_JAUHTQ010000001.1"/>
</dbReference>
<name>A0ABT8GKL1_9BACL</name>
<sequence length="95" mass="10528">MKNNSAEIGIAFGESNLWGKGIGFYSTLCIMEYALNGKGITIFRAETHAANIRSRRMLEKIGYKEVSRIGVDCYLGVESQLVQYRLCAVDLFGGI</sequence>
<accession>A0ABT8GKL1</accession>